<keyword evidence="1 6" id="KW-0489">Methyltransferase</keyword>
<keyword evidence="2 6" id="KW-0808">Transferase</keyword>
<evidence type="ECO:0000313" key="7">
    <source>
        <dbReference type="Proteomes" id="UP000242949"/>
    </source>
</evidence>
<dbReference type="InterPro" id="IPR036974">
    <property type="entry name" value="PUA_sf"/>
</dbReference>
<dbReference type="SUPFAM" id="SSF88697">
    <property type="entry name" value="PUA domain-like"/>
    <property type="match status" value="1"/>
</dbReference>
<dbReference type="PANTHER" id="PTHR43042:SF3">
    <property type="entry name" value="RIBOSOMAL RNA LARGE SUBUNIT METHYLTRANSFERASE YWBD-RELATED"/>
    <property type="match status" value="1"/>
</dbReference>
<organism evidence="6 7">
    <name type="scientific">Pelagirhabdus alkalitolerans</name>
    <dbReference type="NCBI Taxonomy" id="1612202"/>
    <lineage>
        <taxon>Bacteria</taxon>
        <taxon>Bacillati</taxon>
        <taxon>Bacillota</taxon>
        <taxon>Bacilli</taxon>
        <taxon>Bacillales</taxon>
        <taxon>Bacillaceae</taxon>
        <taxon>Pelagirhabdus</taxon>
    </lineage>
</organism>
<evidence type="ECO:0000259" key="5">
    <source>
        <dbReference type="Pfam" id="PF17785"/>
    </source>
</evidence>
<protein>
    <submittedName>
        <fullName evidence="6">SAM-dependent methyltransferase</fullName>
    </submittedName>
</protein>
<dbReference type="Gene3D" id="3.30.750.80">
    <property type="entry name" value="RNA methyltransferase domain (HRMD) like"/>
    <property type="match status" value="1"/>
</dbReference>
<feature type="domain" description="S-adenosylmethionine-dependent methyltransferase" evidence="4">
    <location>
        <begin position="112"/>
        <end position="371"/>
    </location>
</feature>
<dbReference type="EMBL" id="FMYI01000004">
    <property type="protein sequence ID" value="SDC11211.1"/>
    <property type="molecule type" value="Genomic_DNA"/>
</dbReference>
<keyword evidence="3" id="KW-0949">S-adenosyl-L-methionine</keyword>
<dbReference type="PANTHER" id="PTHR43042">
    <property type="entry name" value="SAM-DEPENDENT METHYLTRANSFERASE"/>
    <property type="match status" value="1"/>
</dbReference>
<dbReference type="InterPro" id="IPR015947">
    <property type="entry name" value="PUA-like_sf"/>
</dbReference>
<dbReference type="InterPro" id="IPR029063">
    <property type="entry name" value="SAM-dependent_MTases_sf"/>
</dbReference>
<dbReference type="SUPFAM" id="SSF53335">
    <property type="entry name" value="S-adenosyl-L-methionine-dependent methyltransferases"/>
    <property type="match status" value="1"/>
</dbReference>
<dbReference type="GO" id="GO:0032259">
    <property type="term" value="P:methylation"/>
    <property type="evidence" value="ECO:0007669"/>
    <property type="project" value="UniProtKB-KW"/>
</dbReference>
<accession>A0A1G6IXS6</accession>
<evidence type="ECO:0000256" key="1">
    <source>
        <dbReference type="ARBA" id="ARBA00022603"/>
    </source>
</evidence>
<reference evidence="7" key="1">
    <citation type="submission" date="2016-09" db="EMBL/GenBank/DDBJ databases">
        <authorList>
            <person name="Varghese N."/>
            <person name="Submissions S."/>
        </authorList>
    </citation>
    <scope>NUCLEOTIDE SEQUENCE [LARGE SCALE GENOMIC DNA]</scope>
    <source>
        <strain evidence="7">S5</strain>
    </source>
</reference>
<dbReference type="GO" id="GO:0008168">
    <property type="term" value="F:methyltransferase activity"/>
    <property type="evidence" value="ECO:0007669"/>
    <property type="project" value="UniProtKB-KW"/>
</dbReference>
<dbReference type="STRING" id="1612202.SAMN05421734_104167"/>
<keyword evidence="7" id="KW-1185">Reference proteome</keyword>
<dbReference type="Pfam" id="PF10672">
    <property type="entry name" value="Methyltrans_SAM"/>
    <property type="match status" value="1"/>
</dbReference>
<dbReference type="InterPro" id="IPR019614">
    <property type="entry name" value="SAM-dep_methyl-trfase"/>
</dbReference>
<evidence type="ECO:0000256" key="3">
    <source>
        <dbReference type="ARBA" id="ARBA00022691"/>
    </source>
</evidence>
<dbReference type="AlphaFoldDB" id="A0A1G6IXS6"/>
<dbReference type="GO" id="GO:0003723">
    <property type="term" value="F:RNA binding"/>
    <property type="evidence" value="ECO:0007669"/>
    <property type="project" value="InterPro"/>
</dbReference>
<evidence type="ECO:0000256" key="2">
    <source>
        <dbReference type="ARBA" id="ARBA00022679"/>
    </source>
</evidence>
<evidence type="ECO:0000313" key="6">
    <source>
        <dbReference type="EMBL" id="SDC11211.1"/>
    </source>
</evidence>
<proteinExistence type="predicted"/>
<name>A0A1G6IXS6_9BACI</name>
<dbReference type="InterPro" id="IPR041532">
    <property type="entry name" value="RlmI-like_PUA"/>
</dbReference>
<dbReference type="PROSITE" id="PS50890">
    <property type="entry name" value="PUA"/>
    <property type="match status" value="1"/>
</dbReference>
<dbReference type="Pfam" id="PF17785">
    <property type="entry name" value="PUA_3"/>
    <property type="match status" value="1"/>
</dbReference>
<dbReference type="OrthoDB" id="9805492at2"/>
<dbReference type="Gene3D" id="2.30.130.10">
    <property type="entry name" value="PUA domain"/>
    <property type="match status" value="1"/>
</dbReference>
<gene>
    <name evidence="6" type="ORF">SAMN05421734_104167</name>
</gene>
<feature type="domain" description="RlmI-like PUA" evidence="5">
    <location>
        <begin position="4"/>
        <end position="67"/>
    </location>
</feature>
<evidence type="ECO:0000259" key="4">
    <source>
        <dbReference type="Pfam" id="PF10672"/>
    </source>
</evidence>
<dbReference type="Proteomes" id="UP000242949">
    <property type="component" value="Unassembled WGS sequence"/>
</dbReference>
<dbReference type="RefSeq" id="WP_090795181.1">
    <property type="nucleotide sequence ID" value="NZ_FMYI01000004.1"/>
</dbReference>
<sequence length="396" mass="45305">MVQLTIQDKYSRQYKAGFPHLFKDALVDVSPLTKEGMILDLVNRQGQFIARGYYGKQNKGYGWVLTQNKEEAIDQTFFIKKISAALAKRKSLFDDPSTTAFRVFNGEGDGIGGLTIDYYADYYLITWYSEGIYQFQSLVINALEQSTSVKGIYEKKRFKQGGKYIDDDDFVSGERAQFPLIIQENGANFAVDLNDGPMTGIFLDQRDVRRTIQNHYSNDKTVLNTFSYTGVFSVYATLGGARKTTSVDLANRSKEKTIEQFAVNGLDPTQHEIRVMDVFNYFDYAIKHELAYDLVILDPPSFARSKKRTFSVQKDYVGLLKSAIQVTEDDGVIVASTNFSGFGMDKFKTMIHQAFKESNARYQIVETFRLPEDFQYHKQFKEGNYLKVVFIKKIRS</sequence>
<dbReference type="CDD" id="cd11572">
    <property type="entry name" value="RlmI_M_like"/>
    <property type="match status" value="1"/>
</dbReference>
<dbReference type="Gene3D" id="3.40.50.150">
    <property type="entry name" value="Vaccinia Virus protein VP39"/>
    <property type="match status" value="1"/>
</dbReference>